<name>A0A6G3MGC5_HENSL</name>
<evidence type="ECO:0000313" key="4">
    <source>
        <dbReference type="EMBL" id="NDJ93021.1"/>
    </source>
</evidence>
<dbReference type="EMBL" id="GHBP01002178">
    <property type="protein sequence ID" value="NDJ93021.1"/>
    <property type="molecule type" value="Transcribed_RNA"/>
</dbReference>
<dbReference type="GO" id="GO:0003723">
    <property type="term" value="F:RNA binding"/>
    <property type="evidence" value="ECO:0007669"/>
    <property type="project" value="InterPro"/>
</dbReference>
<dbReference type="InterPro" id="IPR007722">
    <property type="entry name" value="DCP2_BoxA"/>
</dbReference>
<accession>A0A6G3MGC5</accession>
<dbReference type="InterPro" id="IPR036189">
    <property type="entry name" value="DCP2_BoxA_sf"/>
</dbReference>
<dbReference type="PANTHER" id="PTHR23114">
    <property type="entry name" value="M7GPPPN-MRNA HYDROLASE"/>
    <property type="match status" value="1"/>
</dbReference>
<dbReference type="GO" id="GO:0016787">
    <property type="term" value="F:hydrolase activity"/>
    <property type="evidence" value="ECO:0007669"/>
    <property type="project" value="UniProtKB-KW"/>
</dbReference>
<dbReference type="OrthoDB" id="5958584at2759"/>
<feature type="domain" description="mRNA decapping protein 2 Box A" evidence="3">
    <location>
        <begin position="9"/>
        <end position="92"/>
    </location>
</feature>
<dbReference type="InterPro" id="IPR015797">
    <property type="entry name" value="NUDIX_hydrolase-like_dom_sf"/>
</dbReference>
<comment type="subcellular location">
    <subcellularLocation>
        <location evidence="1">Cytoplasm</location>
    </subcellularLocation>
</comment>
<dbReference type="InterPro" id="IPR000086">
    <property type="entry name" value="NUDIX_hydrolase_dom"/>
</dbReference>
<evidence type="ECO:0000256" key="1">
    <source>
        <dbReference type="ARBA" id="ARBA00004496"/>
    </source>
</evidence>
<proteinExistence type="inferred from homology"/>
<dbReference type="GO" id="GO:0000932">
    <property type="term" value="C:P-body"/>
    <property type="evidence" value="ECO:0007669"/>
    <property type="project" value="TreeGrafter"/>
</dbReference>
<sequence length="165" mass="19855">MDRNTIIPLKIIDDLYIRFIFAAPTSEKSSLIRMMFRVELAHWFYWDYHCKKDIKLPKVKFRQFLEILINKHCFMPNFKSINDTLSQFREYKNKVPVYGLIMVSTDFEKVVLVQNYETRKWVFPKGKINESESPVDCAIREVIIFKFVDINNTFKIFDIFFISSK</sequence>
<dbReference type="SUPFAM" id="SSF140586">
    <property type="entry name" value="Dcp2 domain-like"/>
    <property type="match status" value="1"/>
</dbReference>
<evidence type="ECO:0000259" key="3">
    <source>
        <dbReference type="SMART" id="SM01125"/>
    </source>
</evidence>
<dbReference type="GO" id="GO:0000290">
    <property type="term" value="P:deadenylation-dependent decapping of nuclear-transcribed mRNA"/>
    <property type="evidence" value="ECO:0007669"/>
    <property type="project" value="TreeGrafter"/>
</dbReference>
<dbReference type="Pfam" id="PF00293">
    <property type="entry name" value="NUDIX"/>
    <property type="match status" value="1"/>
</dbReference>
<evidence type="ECO:0000256" key="2">
    <source>
        <dbReference type="ARBA" id="ARBA00005279"/>
    </source>
</evidence>
<comment type="similarity">
    <text evidence="2">Belongs to the Nudix hydrolase family. DCP2 subfamily.</text>
</comment>
<dbReference type="GO" id="GO:0030145">
    <property type="term" value="F:manganese ion binding"/>
    <property type="evidence" value="ECO:0007669"/>
    <property type="project" value="InterPro"/>
</dbReference>
<organism evidence="4">
    <name type="scientific">Henneguya salminicola</name>
    <name type="common">Myxosporean</name>
    <dbReference type="NCBI Taxonomy" id="69463"/>
    <lineage>
        <taxon>Eukaryota</taxon>
        <taxon>Metazoa</taxon>
        <taxon>Cnidaria</taxon>
        <taxon>Myxozoa</taxon>
        <taxon>Myxosporea</taxon>
        <taxon>Bivalvulida</taxon>
        <taxon>Platysporina</taxon>
        <taxon>Myxobolidae</taxon>
        <taxon>Henneguya</taxon>
    </lineage>
</organism>
<dbReference type="Gene3D" id="1.10.10.1050">
    <property type="entry name" value="Dcp2, box A domain"/>
    <property type="match status" value="1"/>
</dbReference>
<dbReference type="Pfam" id="PF05026">
    <property type="entry name" value="DCP2"/>
    <property type="match status" value="1"/>
</dbReference>
<dbReference type="SUPFAM" id="SSF55811">
    <property type="entry name" value="Nudix"/>
    <property type="match status" value="1"/>
</dbReference>
<dbReference type="PANTHER" id="PTHR23114:SF17">
    <property type="entry name" value="M7GPPPN-MRNA HYDROLASE"/>
    <property type="match status" value="1"/>
</dbReference>
<dbReference type="Gene3D" id="3.90.79.10">
    <property type="entry name" value="Nucleoside Triphosphate Pyrophosphohydrolase"/>
    <property type="match status" value="1"/>
</dbReference>
<dbReference type="SMART" id="SM01125">
    <property type="entry name" value="DCP2"/>
    <property type="match status" value="1"/>
</dbReference>
<dbReference type="AlphaFoldDB" id="A0A6G3MGC5"/>
<keyword evidence="4" id="KW-0378">Hydrolase</keyword>
<reference evidence="4" key="1">
    <citation type="submission" date="2018-11" db="EMBL/GenBank/DDBJ databases">
        <title>Henneguya salminicola genome and transcriptome.</title>
        <authorList>
            <person name="Yahalomi D."/>
            <person name="Atkinson S.D."/>
            <person name="Neuhof M."/>
            <person name="Chang E.S."/>
            <person name="Philippe H."/>
            <person name="Cartwright P."/>
            <person name="Bartholomew J.L."/>
            <person name="Huchon D."/>
        </authorList>
    </citation>
    <scope>NUCLEOTIDE SEQUENCE</scope>
    <source>
        <strain evidence="4">Hz1</strain>
        <tissue evidence="4">Whole</tissue>
    </source>
</reference>
<protein>
    <submittedName>
        <fullName evidence="4">M7GpppN-mRNA hydrolase (Trinotate prediction)</fullName>
    </submittedName>
</protein>